<reference evidence="2 3" key="1">
    <citation type="journal article" date="2015" name="Genome Biol. Evol.">
        <title>Comparative Genomics of a Bacterivorous Green Alga Reveals Evolutionary Causalities and Consequences of Phago-Mixotrophic Mode of Nutrition.</title>
        <authorList>
            <person name="Burns J.A."/>
            <person name="Paasch A."/>
            <person name="Narechania A."/>
            <person name="Kim E."/>
        </authorList>
    </citation>
    <scope>NUCLEOTIDE SEQUENCE [LARGE SCALE GENOMIC DNA]</scope>
    <source>
        <strain evidence="2 3">PLY_AMNH</strain>
    </source>
</reference>
<gene>
    <name evidence="2" type="ORF">CYMTET_15386</name>
</gene>
<sequence length="1270" mass="139758">MAGLLEKLREVASTLSVAPDVARLPCSDRGVSLTFLRKCLRSCGEQASPGQVVHGAHTQGPPDDWKLFDARADPLCIRALTLGTGRSLVETMVLAAQLTGDSSFLQNDTGDMFFGPAGTFVSYGWHGTCLSELCSALELLSEQDSEDRPAQAVSERPAQATHFWWIDIFAVAQNQTEEAHKRNCREDVAAFEAVITATQRTALYWSPWSTPVPLTRVWCLFEMFKTIQIGHDLVLALSSKDKAELRLEARKGGQALRLLIDGLNSIDAAATFTEDWIRIHTEIEEELNPETEGKKARRCPDGTMFRGTCLVGKAIICFISVQGLSWCDGTSTGHNVLNRALRDSLRHTLTRTCGVGIPPTAVHSAALPHPGDPYDPGLNKSTLSAYKDPLLGTAGASRVVIQLNSSEPVRIFDTRTSAYLHVLAKSDEDRQAAEARAHKSKGGAVVRTTPLRVRDMVTTFSSNDTSVVLGHVSGAISLWCPQTGRRRRVFKPAYKGRVAALELLSDTVILSAHVDEMSSRRDVFVAKARLTLWHVDGTRQSKQAYTEELEESHALKMLVYQHQPVPIHLAAAERLARVAVAGVSGIVSVYLWNAAAGCLEELAKVTNQGGVKVTALVADNCSDRLIWGDLYGRVSVWDLAGERLERTVATHSIEVTQIQVHRSCAVTASRDGRVYVFELATFTKRCVLMHESPVLSLAVVEQLGAAPPLIFTAQKTAPPGEGSHVHFWTSAFDDADESGMAAELRGQGSALIADECQAPSDAEAPSSCALLAPQETEGCTPSASEVGTDDVVPQNSEGGGGDESDEEEILFSCQGESGGEVVIPCELMPVFSNLSGGARREEAASEEESSGCWCSFADLSAEAAREMAHALRRLRGLDRRRDFLQVSQSVSSDLPAFLRAVAPAGALCQLFALCGKHRVHPESRPGIRSAKELVCPYFDALVEALTAEDSSEALVGDFERAFEVVEVLPRVIHVRTFSRLVLASAFLRFQEHYEGGPQFRGNAFTLQDIKSWHTESSSRSSGSDATHETPVEEGALAVCRGWTYYLDWPGFNLPSPALDRCQWGMKPLRPQEQALLDAVKRVVTEKSAGWSESSYYVIGTCMEDEDARQAATEPRSGDNADPSVNFTLYPEMAHGLYFTSAEYCRLTDLDLEDLPVAVHEAMRAQLRWLGYCDDDGIIQDEKQACKSRYLPSRAHRRCRQVEWQSHWAWRVVLPRLLALQAVEERPPWNQCWRSSWHCFQRGYDSTSQQRWRQATERSRWCSTTNKKCGF</sequence>
<accession>A0AAE0GEH3</accession>
<evidence type="ECO:0000256" key="1">
    <source>
        <dbReference type="SAM" id="MobiDB-lite"/>
    </source>
</evidence>
<dbReference type="InterPro" id="IPR015943">
    <property type="entry name" value="WD40/YVTN_repeat-like_dom_sf"/>
</dbReference>
<dbReference type="AlphaFoldDB" id="A0AAE0GEH3"/>
<proteinExistence type="predicted"/>
<dbReference type="Gene3D" id="2.130.10.10">
    <property type="entry name" value="YVTN repeat-like/Quinoprotein amine dehydrogenase"/>
    <property type="match status" value="1"/>
</dbReference>
<evidence type="ECO:0000313" key="3">
    <source>
        <dbReference type="Proteomes" id="UP001190700"/>
    </source>
</evidence>
<comment type="caution">
    <text evidence="2">The sequence shown here is derived from an EMBL/GenBank/DDBJ whole genome shotgun (WGS) entry which is preliminary data.</text>
</comment>
<organism evidence="2 3">
    <name type="scientific">Cymbomonas tetramitiformis</name>
    <dbReference type="NCBI Taxonomy" id="36881"/>
    <lineage>
        <taxon>Eukaryota</taxon>
        <taxon>Viridiplantae</taxon>
        <taxon>Chlorophyta</taxon>
        <taxon>Pyramimonadophyceae</taxon>
        <taxon>Pyramimonadales</taxon>
        <taxon>Pyramimonadaceae</taxon>
        <taxon>Cymbomonas</taxon>
    </lineage>
</organism>
<dbReference type="InterPro" id="IPR036322">
    <property type="entry name" value="WD40_repeat_dom_sf"/>
</dbReference>
<dbReference type="SUPFAM" id="SSF50978">
    <property type="entry name" value="WD40 repeat-like"/>
    <property type="match status" value="1"/>
</dbReference>
<dbReference type="Proteomes" id="UP001190700">
    <property type="component" value="Unassembled WGS sequence"/>
</dbReference>
<keyword evidence="3" id="KW-1185">Reference proteome</keyword>
<dbReference type="EMBL" id="LGRX02006497">
    <property type="protein sequence ID" value="KAK3276547.1"/>
    <property type="molecule type" value="Genomic_DNA"/>
</dbReference>
<name>A0AAE0GEH3_9CHLO</name>
<protein>
    <submittedName>
        <fullName evidence="2">Uncharacterized protein</fullName>
    </submittedName>
</protein>
<feature type="region of interest" description="Disordered" evidence="1">
    <location>
        <begin position="778"/>
        <end position="807"/>
    </location>
</feature>
<evidence type="ECO:0000313" key="2">
    <source>
        <dbReference type="EMBL" id="KAK3276547.1"/>
    </source>
</evidence>